<protein>
    <recommendedName>
        <fullName evidence="3">HTH iclR-type domain-containing protein</fullName>
    </recommendedName>
</protein>
<dbReference type="EMBL" id="CP016174">
    <property type="protein sequence ID" value="ANN15942.1"/>
    <property type="molecule type" value="Genomic_DNA"/>
</dbReference>
<organism evidence="1 2">
    <name type="scientific">Amycolatopsis orientalis</name>
    <name type="common">Nocardia orientalis</name>
    <dbReference type="NCBI Taxonomy" id="31958"/>
    <lineage>
        <taxon>Bacteria</taxon>
        <taxon>Bacillati</taxon>
        <taxon>Actinomycetota</taxon>
        <taxon>Actinomycetes</taxon>
        <taxon>Pseudonocardiales</taxon>
        <taxon>Pseudonocardiaceae</taxon>
        <taxon>Amycolatopsis</taxon>
    </lineage>
</organism>
<proteinExistence type="predicted"/>
<accession>A0A193BUP9</accession>
<gene>
    <name evidence="1" type="ORF">SD37_10000</name>
</gene>
<evidence type="ECO:0000313" key="2">
    <source>
        <dbReference type="Proteomes" id="UP000093695"/>
    </source>
</evidence>
<dbReference type="KEGG" id="aori:SD37_10000"/>
<dbReference type="Gene3D" id="1.10.10.10">
    <property type="entry name" value="Winged helix-like DNA-binding domain superfamily/Winged helix DNA-binding domain"/>
    <property type="match status" value="1"/>
</dbReference>
<sequence length="85" mass="9892">MPHEERTAFDRDPLWSSVGQVIWLLRQAEQDHRPPLRTIEVAGAMRIHHSRASELLNDLQKLHRVSAKKTGRHVRWSLGPVELRS</sequence>
<dbReference type="InterPro" id="IPR036388">
    <property type="entry name" value="WH-like_DNA-bd_sf"/>
</dbReference>
<dbReference type="AlphaFoldDB" id="A0A193BUP9"/>
<evidence type="ECO:0008006" key="3">
    <source>
        <dbReference type="Google" id="ProtNLM"/>
    </source>
</evidence>
<dbReference type="Proteomes" id="UP000093695">
    <property type="component" value="Chromosome"/>
</dbReference>
<reference evidence="1 2" key="1">
    <citation type="journal article" date="2015" name="Genome Announc.">
        <title>Draft Genome Sequence of Norvancomycin-Producing Strain Amycolatopsis orientalis CPCC200066.</title>
        <authorList>
            <person name="Lei X."/>
            <person name="Yuan F."/>
            <person name="Shi Y."/>
            <person name="Li X."/>
            <person name="Wang L."/>
            <person name="Hong B."/>
        </authorList>
    </citation>
    <scope>NUCLEOTIDE SEQUENCE [LARGE SCALE GENOMIC DNA]</scope>
    <source>
        <strain evidence="1 2">B-37</strain>
    </source>
</reference>
<keyword evidence="2" id="KW-1185">Reference proteome</keyword>
<evidence type="ECO:0000313" key="1">
    <source>
        <dbReference type="EMBL" id="ANN15942.1"/>
    </source>
</evidence>
<name>A0A193BUP9_AMYOR</name>